<sequence length="322" mass="34699">MPHKEVISAKQDGIEGHHKGFSPREQHGEPFCNPRRRRGHDALAPARRHGESFPGLEPPERLEGSLSGAPEVLSFFSPEPGEGIPNRKRGSPGQADPKDRFFDGKDPVVAGDVPVEFVVPVVKTCPAPGPVNYLVVVVAGVEKNIGAAEAYLKVSPPPFHRGGNFCSSEGGGEKLEISSHRSSGLVPVIGGEDPYDSPPDFLPQRPHRNALSHGHRSVGMDVRGRVKEEDLLLFRGRRRGKGKTHRGADEQEKDNSPGSLSGQGGYHPRPPPPPPPPPDEPLPPLPDDRVPEETAPENPDVNAATPAAVVKVFRSPRYQEGV</sequence>
<feature type="region of interest" description="Disordered" evidence="1">
    <location>
        <begin position="1"/>
        <end position="100"/>
    </location>
</feature>
<feature type="region of interest" description="Disordered" evidence="1">
    <location>
        <begin position="189"/>
        <end position="307"/>
    </location>
</feature>
<evidence type="ECO:0000313" key="2">
    <source>
        <dbReference type="EMBL" id="MPM67881.1"/>
    </source>
</evidence>
<name>A0A645BTD9_9ZZZZ</name>
<dbReference type="AlphaFoldDB" id="A0A645BTD9"/>
<feature type="compositionally biased region" description="Basic and acidic residues" evidence="1">
    <location>
        <begin position="222"/>
        <end position="232"/>
    </location>
</feature>
<feature type="compositionally biased region" description="Basic residues" evidence="1">
    <location>
        <begin position="205"/>
        <end position="216"/>
    </location>
</feature>
<reference evidence="2" key="1">
    <citation type="submission" date="2019-08" db="EMBL/GenBank/DDBJ databases">
        <authorList>
            <person name="Kucharzyk K."/>
            <person name="Murdoch R.W."/>
            <person name="Higgins S."/>
            <person name="Loffler F."/>
        </authorList>
    </citation>
    <scope>NUCLEOTIDE SEQUENCE</scope>
</reference>
<protein>
    <submittedName>
        <fullName evidence="2">Uncharacterized protein</fullName>
    </submittedName>
</protein>
<feature type="compositionally biased region" description="Basic and acidic residues" evidence="1">
    <location>
        <begin position="1"/>
        <end position="28"/>
    </location>
</feature>
<feature type="compositionally biased region" description="Basic and acidic residues" evidence="1">
    <location>
        <begin position="246"/>
        <end position="255"/>
    </location>
</feature>
<accession>A0A645BTD9</accession>
<feature type="compositionally biased region" description="Basic residues" evidence="1">
    <location>
        <begin position="235"/>
        <end position="245"/>
    </location>
</feature>
<dbReference type="EMBL" id="VSSQ01021942">
    <property type="protein sequence ID" value="MPM67881.1"/>
    <property type="molecule type" value="Genomic_DNA"/>
</dbReference>
<gene>
    <name evidence="2" type="ORF">SDC9_114806</name>
</gene>
<feature type="compositionally biased region" description="Pro residues" evidence="1">
    <location>
        <begin position="268"/>
        <end position="285"/>
    </location>
</feature>
<proteinExistence type="predicted"/>
<comment type="caution">
    <text evidence="2">The sequence shown here is derived from an EMBL/GenBank/DDBJ whole genome shotgun (WGS) entry which is preliminary data.</text>
</comment>
<organism evidence="2">
    <name type="scientific">bioreactor metagenome</name>
    <dbReference type="NCBI Taxonomy" id="1076179"/>
    <lineage>
        <taxon>unclassified sequences</taxon>
        <taxon>metagenomes</taxon>
        <taxon>ecological metagenomes</taxon>
    </lineage>
</organism>
<evidence type="ECO:0000256" key="1">
    <source>
        <dbReference type="SAM" id="MobiDB-lite"/>
    </source>
</evidence>